<evidence type="ECO:0000256" key="2">
    <source>
        <dbReference type="ARBA" id="ARBA00041374"/>
    </source>
</evidence>
<evidence type="ECO:0000313" key="4">
    <source>
        <dbReference type="EMBL" id="AWR98898.1"/>
    </source>
</evidence>
<dbReference type="PANTHER" id="PTHR23290:SF0">
    <property type="entry name" value="RRNA N6-ADENOSINE-METHYLTRANSFERASE METTL5"/>
    <property type="match status" value="1"/>
</dbReference>
<dbReference type="PRINTS" id="PR00507">
    <property type="entry name" value="N12N6MTFRASE"/>
</dbReference>
<dbReference type="OrthoDB" id="31271at2157"/>
<dbReference type="CDD" id="cd02440">
    <property type="entry name" value="AdoMet_MTases"/>
    <property type="match status" value="1"/>
</dbReference>
<protein>
    <recommendedName>
        <fullName evidence="2">Methyltransferase-like protein 5</fullName>
    </recommendedName>
</protein>
<dbReference type="STRING" id="1293036.GCA_001315825_01691"/>
<dbReference type="RefSeq" id="WP_054836725.1">
    <property type="nucleotide sequence ID" value="NZ_BBBA01000009.1"/>
</dbReference>
<dbReference type="GO" id="GO:0003676">
    <property type="term" value="F:nucleic acid binding"/>
    <property type="evidence" value="ECO:0007669"/>
    <property type="project" value="InterPro"/>
</dbReference>
<keyword evidence="5" id="KW-1185">Reference proteome</keyword>
<dbReference type="SUPFAM" id="SSF53335">
    <property type="entry name" value="S-adenosyl-L-methionine-dependent methyltransferases"/>
    <property type="match status" value="1"/>
</dbReference>
<dbReference type="KEGG" id="mhk:DFR87_03410"/>
<dbReference type="InterPro" id="IPR007848">
    <property type="entry name" value="Small_mtfrase_dom"/>
</dbReference>
<comment type="similarity">
    <text evidence="1">Belongs to the methyltransferase superfamily. PrmA family.</text>
</comment>
<keyword evidence="4" id="KW-0808">Transferase</keyword>
<dbReference type="InterPro" id="IPR051720">
    <property type="entry name" value="rRNA_MeTrfase/Polyamine_Synth"/>
</dbReference>
<evidence type="ECO:0000259" key="3">
    <source>
        <dbReference type="Pfam" id="PF05175"/>
    </source>
</evidence>
<dbReference type="GeneID" id="36834358"/>
<dbReference type="Proteomes" id="UP000247586">
    <property type="component" value="Chromosome"/>
</dbReference>
<reference evidence="4" key="1">
    <citation type="submission" date="2018-05" db="EMBL/GenBank/DDBJ databases">
        <title>Complete Genome Sequences of Extremely Thermoacidophilic, Metal-Mobilizing Type-Strain Members of the Archaeal Family Sulfolobaceae: Acidianus brierleyi DSM-1651T, Acidianus sulfidivorans DSM-18786T, Metallosphaera hakonensis DSM-7519T, and Metallosphaera prunae DSM-10039T.</title>
        <authorList>
            <person name="Counts J.A."/>
            <person name="Kelly R.M."/>
        </authorList>
    </citation>
    <scope>NUCLEOTIDE SEQUENCE [LARGE SCALE GENOMIC DNA]</scope>
    <source>
        <strain evidence="4">HO1-1</strain>
    </source>
</reference>
<dbReference type="AlphaFoldDB" id="A0A2U9ISB9"/>
<dbReference type="PANTHER" id="PTHR23290">
    <property type="entry name" value="RRNA N6-ADENOSINE-METHYLTRANSFERASE METTL5"/>
    <property type="match status" value="1"/>
</dbReference>
<dbReference type="GO" id="GO:0032259">
    <property type="term" value="P:methylation"/>
    <property type="evidence" value="ECO:0007669"/>
    <property type="project" value="UniProtKB-KW"/>
</dbReference>
<evidence type="ECO:0000256" key="1">
    <source>
        <dbReference type="ARBA" id="ARBA00009741"/>
    </source>
</evidence>
<dbReference type="Pfam" id="PF05175">
    <property type="entry name" value="MTS"/>
    <property type="match status" value="1"/>
</dbReference>
<dbReference type="InterPro" id="IPR029063">
    <property type="entry name" value="SAM-dependent_MTases_sf"/>
</dbReference>
<dbReference type="InterPro" id="IPR002052">
    <property type="entry name" value="DNA_methylase_N6_adenine_CS"/>
</dbReference>
<feature type="domain" description="Methyltransferase small" evidence="3">
    <location>
        <begin position="36"/>
        <end position="114"/>
    </location>
</feature>
<name>A0A2U9ISB9_9CREN</name>
<dbReference type="GO" id="GO:0008757">
    <property type="term" value="F:S-adenosylmethionine-dependent methyltransferase activity"/>
    <property type="evidence" value="ECO:0007669"/>
    <property type="project" value="UniProtKB-ARBA"/>
</dbReference>
<sequence>MEKIPGHPSPKYELEQYITPSPIASTLIWTAYIQGNVKDKKVIDMGCGTGRLCAGASALGGYCTCAEIDSEALSLGKEVFEKLGLEAEFVETDCTQFHGVYDTVIQNPPFGNVKRGADLSFLRTALGLANTVYSIHKSNPNSRDLLTREARSRGFSVEVLPLSFPLTPYYPWHREKVYRFLVDIYIFQKIV</sequence>
<dbReference type="EMBL" id="CP029287">
    <property type="protein sequence ID" value="AWR98898.1"/>
    <property type="molecule type" value="Genomic_DNA"/>
</dbReference>
<dbReference type="Gene3D" id="3.40.50.150">
    <property type="entry name" value="Vaccinia Virus protein VP39"/>
    <property type="match status" value="1"/>
</dbReference>
<evidence type="ECO:0000313" key="5">
    <source>
        <dbReference type="Proteomes" id="UP000247586"/>
    </source>
</evidence>
<accession>A0A2U9ISB9</accession>
<gene>
    <name evidence="4" type="ORF">DFR87_03410</name>
</gene>
<proteinExistence type="inferred from homology"/>
<dbReference type="PROSITE" id="PS00092">
    <property type="entry name" value="N6_MTASE"/>
    <property type="match status" value="1"/>
</dbReference>
<organism evidence="4 5">
    <name type="scientific">Metallosphaera hakonensis JCM 8857 = DSM 7519</name>
    <dbReference type="NCBI Taxonomy" id="1293036"/>
    <lineage>
        <taxon>Archaea</taxon>
        <taxon>Thermoproteota</taxon>
        <taxon>Thermoprotei</taxon>
        <taxon>Sulfolobales</taxon>
        <taxon>Sulfolobaceae</taxon>
        <taxon>Metallosphaera</taxon>
    </lineage>
</organism>
<keyword evidence="4" id="KW-0489">Methyltransferase</keyword>